<organism evidence="2 3">
    <name type="scientific">Evansella tamaricis</name>
    <dbReference type="NCBI Taxonomy" id="2069301"/>
    <lineage>
        <taxon>Bacteria</taxon>
        <taxon>Bacillati</taxon>
        <taxon>Bacillota</taxon>
        <taxon>Bacilli</taxon>
        <taxon>Bacillales</taxon>
        <taxon>Bacillaceae</taxon>
        <taxon>Evansella</taxon>
    </lineage>
</organism>
<dbReference type="PIRSF" id="PIRSF016897">
    <property type="entry name" value="GlpP"/>
    <property type="match status" value="1"/>
</dbReference>
<protein>
    <recommendedName>
        <fullName evidence="1">Glycerol uptake operon antiterminator regulatory protein</fullName>
    </recommendedName>
</protein>
<keyword evidence="1" id="KW-0804">Transcription</keyword>
<accession>A0ABS6JAY2</accession>
<dbReference type="EMBL" id="JAHQCS010000044">
    <property type="protein sequence ID" value="MBU9710673.1"/>
    <property type="molecule type" value="Genomic_DNA"/>
</dbReference>
<proteinExistence type="predicted"/>
<comment type="caution">
    <text evidence="2">The sequence shown here is derived from an EMBL/GenBank/DDBJ whole genome shotgun (WGS) entry which is preliminary data.</text>
</comment>
<dbReference type="Proteomes" id="UP000784880">
    <property type="component" value="Unassembled WGS sequence"/>
</dbReference>
<name>A0ABS6JAY2_9BACI</name>
<gene>
    <name evidence="2" type="ORF">KS419_02805</name>
</gene>
<dbReference type="Pfam" id="PF04309">
    <property type="entry name" value="G3P_antiterm"/>
    <property type="match status" value="1"/>
</dbReference>
<dbReference type="InterPro" id="IPR006699">
    <property type="entry name" value="GlpP"/>
</dbReference>
<keyword evidence="3" id="KW-1185">Reference proteome</keyword>
<sequence>MSLLHVLGKKPIIAALRDMNDLPLALESQVDNIFFMCGRMNEMEKAVRSTHGKGKRAFVHIDLIKGLSNSDREVVEFIADIHADGIITPKSHLVKEAKKVGIYGILHFFVLDSLTIHKGLRILEDIQPDGIEIMPGVIPKVIETFSARAENTPIIASGLISSKSEVETSLQAGATSLSVSEQMLWDLTFDKLFQTTDN</sequence>
<keyword evidence="1" id="KW-0694">RNA-binding</keyword>
<dbReference type="PANTHER" id="PTHR35787">
    <property type="entry name" value="GLYCEROL UPTAKE OPERON ANTITERMINATOR REGULATORY PROTEIN"/>
    <property type="match status" value="1"/>
</dbReference>
<reference evidence="2 3" key="1">
    <citation type="submission" date="2021-06" db="EMBL/GenBank/DDBJ databases">
        <title>Bacillus sp. RD4P76, an endophyte from a halophyte.</title>
        <authorList>
            <person name="Sun J.-Q."/>
        </authorList>
    </citation>
    <scope>NUCLEOTIDE SEQUENCE [LARGE SCALE GENOMIC DNA]</scope>
    <source>
        <strain evidence="2 3">CGMCC 1.15917</strain>
    </source>
</reference>
<evidence type="ECO:0000256" key="1">
    <source>
        <dbReference type="PIRNR" id="PIRNR016897"/>
    </source>
</evidence>
<evidence type="ECO:0000313" key="2">
    <source>
        <dbReference type="EMBL" id="MBU9710673.1"/>
    </source>
</evidence>
<dbReference type="RefSeq" id="WP_217064569.1">
    <property type="nucleotide sequence ID" value="NZ_JAHQCS010000044.1"/>
</dbReference>
<keyword evidence="1" id="KW-0319">Glycerol metabolism</keyword>
<dbReference type="PANTHER" id="PTHR35787:SF1">
    <property type="entry name" value="GLYCEROL UPTAKE OPERON ANTITERMINATOR REGULATORY PROTEIN"/>
    <property type="match status" value="1"/>
</dbReference>
<evidence type="ECO:0000313" key="3">
    <source>
        <dbReference type="Proteomes" id="UP000784880"/>
    </source>
</evidence>
<keyword evidence="1" id="KW-0805">Transcription regulation</keyword>
<comment type="function">
    <text evidence="1">Regulates expression of the glpD operon. In the presence of glycerol 3-phosphate (G3P) causes antitermination of transcription of glpD at the inverted repeat of the leader region to enhance its transcription. Binds and stabilizes glpD leader mRNA.</text>
</comment>